<dbReference type="InterPro" id="IPR010982">
    <property type="entry name" value="Lambda_DNA-bd_dom_sf"/>
</dbReference>
<evidence type="ECO:0000259" key="1">
    <source>
        <dbReference type="PROSITE" id="PS50943"/>
    </source>
</evidence>
<dbReference type="Pfam" id="PF01381">
    <property type="entry name" value="HTH_3"/>
    <property type="match status" value="1"/>
</dbReference>
<dbReference type="EMBL" id="FTOP01000006">
    <property type="protein sequence ID" value="SIS86570.1"/>
    <property type="molecule type" value="Genomic_DNA"/>
</dbReference>
<organism evidence="2 3">
    <name type="scientific">Belliella pelovolcani</name>
    <dbReference type="NCBI Taxonomy" id="529505"/>
    <lineage>
        <taxon>Bacteria</taxon>
        <taxon>Pseudomonadati</taxon>
        <taxon>Bacteroidota</taxon>
        <taxon>Cytophagia</taxon>
        <taxon>Cytophagales</taxon>
        <taxon>Cyclobacteriaceae</taxon>
        <taxon>Belliella</taxon>
    </lineage>
</organism>
<dbReference type="SUPFAM" id="SSF47413">
    <property type="entry name" value="lambda repressor-like DNA-binding domains"/>
    <property type="match status" value="1"/>
</dbReference>
<dbReference type="CDD" id="cd00093">
    <property type="entry name" value="HTH_XRE"/>
    <property type="match status" value="1"/>
</dbReference>
<name>A0A1N7MKL8_9BACT</name>
<dbReference type="AlphaFoldDB" id="A0A1N7MKL8"/>
<dbReference type="PROSITE" id="PS50943">
    <property type="entry name" value="HTH_CROC1"/>
    <property type="match status" value="1"/>
</dbReference>
<proteinExistence type="predicted"/>
<gene>
    <name evidence="2" type="ORF">SAMN05421761_106171</name>
</gene>
<reference evidence="3" key="1">
    <citation type="submission" date="2017-01" db="EMBL/GenBank/DDBJ databases">
        <authorList>
            <person name="Varghese N."/>
            <person name="Submissions S."/>
        </authorList>
    </citation>
    <scope>NUCLEOTIDE SEQUENCE [LARGE SCALE GENOMIC DNA]</scope>
    <source>
        <strain evidence="3">DSM 46698</strain>
    </source>
</reference>
<dbReference type="Gene3D" id="1.10.260.40">
    <property type="entry name" value="lambda repressor-like DNA-binding domains"/>
    <property type="match status" value="1"/>
</dbReference>
<dbReference type="SMART" id="SM00530">
    <property type="entry name" value="HTH_XRE"/>
    <property type="match status" value="1"/>
</dbReference>
<protein>
    <submittedName>
        <fullName evidence="2">Helix-turn-helix</fullName>
    </submittedName>
</protein>
<evidence type="ECO:0000313" key="2">
    <source>
        <dbReference type="EMBL" id="SIS86570.1"/>
    </source>
</evidence>
<dbReference type="RefSeq" id="WP_076500760.1">
    <property type="nucleotide sequence ID" value="NZ_FTOP01000006.1"/>
</dbReference>
<evidence type="ECO:0000313" key="3">
    <source>
        <dbReference type="Proteomes" id="UP000186026"/>
    </source>
</evidence>
<sequence length="177" mass="20596">MDNKEVDKDILAGSRIKTMRERLLLSTKAFSKATEIPITTINRIENGIESYDVHKLTPICAFFGINREDLYHSNFEIPDWRSLIAKMKRIHKPGSNAYTYTFTNSPKLPIVIEQILLSEKILDEYVQVKDISRFLSEECHWEYLSSSITNALNKFVEKGLIESKQISTSLFEYRKKK</sequence>
<dbReference type="InterPro" id="IPR001387">
    <property type="entry name" value="Cro/C1-type_HTH"/>
</dbReference>
<dbReference type="GO" id="GO:0003677">
    <property type="term" value="F:DNA binding"/>
    <property type="evidence" value="ECO:0007669"/>
    <property type="project" value="InterPro"/>
</dbReference>
<dbReference type="Proteomes" id="UP000186026">
    <property type="component" value="Unassembled WGS sequence"/>
</dbReference>
<accession>A0A1N7MKL8</accession>
<keyword evidence="3" id="KW-1185">Reference proteome</keyword>
<feature type="domain" description="HTH cro/C1-type" evidence="1">
    <location>
        <begin position="16"/>
        <end position="70"/>
    </location>
</feature>
<dbReference type="STRING" id="529505.SAMN05421761_106171"/>